<dbReference type="Proteomes" id="UP000187261">
    <property type="component" value="Unassembled WGS sequence"/>
</dbReference>
<dbReference type="InterPro" id="IPR036922">
    <property type="entry name" value="Rieske_2Fe-2S_sf"/>
</dbReference>
<dbReference type="GO" id="GO:0051537">
    <property type="term" value="F:2 iron, 2 sulfur cluster binding"/>
    <property type="evidence" value="ECO:0007669"/>
    <property type="project" value="InterPro"/>
</dbReference>
<proteinExistence type="predicted"/>
<keyword evidence="3" id="KW-1185">Reference proteome</keyword>
<dbReference type="RefSeq" id="WP_076781988.1">
    <property type="nucleotide sequence ID" value="NZ_FTPU01000004.1"/>
</dbReference>
<organism evidence="2 3">
    <name type="scientific">Epilithonimonas bovis DSM 19482</name>
    <dbReference type="NCBI Taxonomy" id="1121284"/>
    <lineage>
        <taxon>Bacteria</taxon>
        <taxon>Pseudomonadati</taxon>
        <taxon>Bacteroidota</taxon>
        <taxon>Flavobacteriia</taxon>
        <taxon>Flavobacteriales</taxon>
        <taxon>Weeksellaceae</taxon>
        <taxon>Chryseobacterium group</taxon>
        <taxon>Epilithonimonas</taxon>
    </lineage>
</organism>
<evidence type="ECO:0000256" key="1">
    <source>
        <dbReference type="SAM" id="SignalP"/>
    </source>
</evidence>
<dbReference type="Gene3D" id="2.102.10.10">
    <property type="entry name" value="Rieske [2Fe-2S] iron-sulphur domain"/>
    <property type="match status" value="1"/>
</dbReference>
<protein>
    <recommendedName>
        <fullName evidence="4">Ferredoxin subunit of nitrite reductase or a ring-hydroxylating dioxygenase</fullName>
    </recommendedName>
</protein>
<evidence type="ECO:0000313" key="3">
    <source>
        <dbReference type="Proteomes" id="UP000187261"/>
    </source>
</evidence>
<evidence type="ECO:0000313" key="2">
    <source>
        <dbReference type="EMBL" id="SIT95913.1"/>
    </source>
</evidence>
<reference evidence="3" key="1">
    <citation type="submission" date="2016-10" db="EMBL/GenBank/DDBJ databases">
        <authorList>
            <person name="Varghese N."/>
            <person name="Submissions S."/>
        </authorList>
    </citation>
    <scope>NUCLEOTIDE SEQUENCE [LARGE SCALE GENOMIC DNA]</scope>
    <source>
        <strain evidence="3">DSM 19482</strain>
    </source>
</reference>
<feature type="chain" id="PRO_5013205426" description="Ferredoxin subunit of nitrite reductase or a ring-hydroxylating dioxygenase" evidence="1">
    <location>
        <begin position="24"/>
        <end position="152"/>
    </location>
</feature>
<dbReference type="AlphaFoldDB" id="A0A1U7PVA1"/>
<keyword evidence="1" id="KW-0732">Signal</keyword>
<gene>
    <name evidence="2" type="ORF">SAMN05660493_00582</name>
</gene>
<dbReference type="STRING" id="1121284.SAMN05660493_00582"/>
<accession>A0A1U7PVA1</accession>
<dbReference type="EMBL" id="FTPU01000004">
    <property type="protein sequence ID" value="SIT95913.1"/>
    <property type="molecule type" value="Genomic_DNA"/>
</dbReference>
<sequence length="152" mass="16727">MNPKKIVAAFTLFLIISSLTAINACNERNETVSCFPNSVVSVQLNLNLPTYYKLQTVGSWVYVNEVGAGTNGLIVYRASSGFMIYDRNAPHICPESDTVLEVKDGTKVICPHDGAEWFLTTGQPLNSTAKTALKTYRSYSYDANSNVLSIYN</sequence>
<feature type="signal peptide" evidence="1">
    <location>
        <begin position="1"/>
        <end position="23"/>
    </location>
</feature>
<name>A0A1U7PVA1_9FLAO</name>
<dbReference type="OrthoDB" id="1272144at2"/>
<evidence type="ECO:0008006" key="4">
    <source>
        <dbReference type="Google" id="ProtNLM"/>
    </source>
</evidence>